<organism evidence="1 2">
    <name type="scientific">Musa troglodytarum</name>
    <name type="common">fe'i banana</name>
    <dbReference type="NCBI Taxonomy" id="320322"/>
    <lineage>
        <taxon>Eukaryota</taxon>
        <taxon>Viridiplantae</taxon>
        <taxon>Streptophyta</taxon>
        <taxon>Embryophyta</taxon>
        <taxon>Tracheophyta</taxon>
        <taxon>Spermatophyta</taxon>
        <taxon>Magnoliopsida</taxon>
        <taxon>Liliopsida</taxon>
        <taxon>Zingiberales</taxon>
        <taxon>Musaceae</taxon>
        <taxon>Musa</taxon>
    </lineage>
</organism>
<dbReference type="Proteomes" id="UP001055439">
    <property type="component" value="Chromosome 4"/>
</dbReference>
<protein>
    <submittedName>
        <fullName evidence="1">U-box domain-containing protein</fullName>
    </submittedName>
</protein>
<evidence type="ECO:0000313" key="2">
    <source>
        <dbReference type="Proteomes" id="UP001055439"/>
    </source>
</evidence>
<accession>A0A9E7JYU6</accession>
<sequence length="109" mass="12164">MDLFSAPNILTKSIKDAVKALYPLNRIALVELGTMPSFFALVVKDRGRGEDVTSMEALQRVDDVSVLVDLVVEESRRARENITTMLLNIVKSDKDKVVGDVKEMGRRQS</sequence>
<name>A0A9E7JYU6_9LILI</name>
<evidence type="ECO:0000313" key="1">
    <source>
        <dbReference type="EMBL" id="URD99782.1"/>
    </source>
</evidence>
<reference evidence="1" key="1">
    <citation type="submission" date="2022-05" db="EMBL/GenBank/DDBJ databases">
        <title>The Musa troglodytarum L. genome provides insights into the mechanism of non-climacteric behaviour and enrichment of carotenoids.</title>
        <authorList>
            <person name="Wang J."/>
        </authorList>
    </citation>
    <scope>NUCLEOTIDE SEQUENCE</scope>
    <source>
        <tissue evidence="1">Leaf</tissue>
    </source>
</reference>
<proteinExistence type="predicted"/>
<gene>
    <name evidence="1" type="ORF">MUK42_29665</name>
</gene>
<dbReference type="EMBL" id="CP097506">
    <property type="protein sequence ID" value="URD99782.1"/>
    <property type="molecule type" value="Genomic_DNA"/>
</dbReference>
<keyword evidence="2" id="KW-1185">Reference proteome</keyword>
<dbReference type="AlphaFoldDB" id="A0A9E7JYU6"/>